<dbReference type="GO" id="GO:0005634">
    <property type="term" value="C:nucleus"/>
    <property type="evidence" value="ECO:0007669"/>
    <property type="project" value="UniProtKB-SubCell"/>
</dbReference>
<feature type="domain" description="Tify" evidence="6">
    <location>
        <begin position="391"/>
        <end position="422"/>
    </location>
</feature>
<accession>A0A6I9QKI2</accession>
<dbReference type="InterPro" id="IPR032308">
    <property type="entry name" value="TDBD"/>
</dbReference>
<dbReference type="RefSeq" id="XP_010910990.2">
    <property type="nucleotide sequence ID" value="XM_010912688.2"/>
</dbReference>
<evidence type="ECO:0000313" key="8">
    <source>
        <dbReference type="RefSeq" id="XP_010910990.2"/>
    </source>
</evidence>
<name>A0A6I9QKI2_ELAGV</name>
<dbReference type="GO" id="GO:0045892">
    <property type="term" value="P:negative regulation of DNA-templated transcription"/>
    <property type="evidence" value="ECO:0007669"/>
    <property type="project" value="TreeGrafter"/>
</dbReference>
<evidence type="ECO:0000256" key="1">
    <source>
        <dbReference type="ARBA" id="ARBA00004123"/>
    </source>
</evidence>
<feature type="compositionally biased region" description="Polar residues" evidence="5">
    <location>
        <begin position="334"/>
        <end position="348"/>
    </location>
</feature>
<keyword evidence="7" id="KW-1185">Reference proteome</keyword>
<comment type="function">
    <text evidence="4">Acts as a negative regulator of abscisic acid (ABA) response.</text>
</comment>
<sequence>MDRNIRRVEFSDPKPADDGGVELSLGLSIGGSSRRDRNPGPAHHGSDTRLGSGETVADLGGVRPFDNEDPFRRQEGRKNGIFGGGNGVPAEDRLTLEAQTLKSRARDRAAREREAFVAYRDRRSRDRIAGIARLPSPNPNPVAYGSHPFPAMAMQYPHHHLRCAPVPNGLGFPFVMPCWAPAVLPVAAEGSNHSERSMFLPVVCRGLPVSVPAVNANRGIGESCYLEVTRGKGIGVNGAPSSIDSLGSSSSGVSDTWSGSLRGSSISSDARSHSTHTMVDKSGLQLSSQVSNLQGHQSHIAASSSAVIEDGTEKAASTAGSSLVLNSATSTMGKLDGTATSVNKPTSTAEDRNPNDSFSLPRMPFVSTTGNGPNGKTVTGFLYRYTKAEVRIVCVCHGSSFSPAEFVRHAGGTNISQPLRQIVVVPS</sequence>
<feature type="compositionally biased region" description="Low complexity" evidence="5">
    <location>
        <begin position="241"/>
        <end position="269"/>
    </location>
</feature>
<reference evidence="8" key="1">
    <citation type="submission" date="2025-08" db="UniProtKB">
        <authorList>
            <consortium name="RefSeq"/>
        </authorList>
    </citation>
    <scope>IDENTIFICATION</scope>
</reference>
<dbReference type="InParanoid" id="A0A6I9QKI2"/>
<feature type="region of interest" description="Disordered" evidence="5">
    <location>
        <begin position="1"/>
        <end position="92"/>
    </location>
</feature>
<evidence type="ECO:0000256" key="3">
    <source>
        <dbReference type="ARBA" id="ARBA00023242"/>
    </source>
</evidence>
<feature type="region of interest" description="Disordered" evidence="5">
    <location>
        <begin position="240"/>
        <end position="280"/>
    </location>
</feature>
<dbReference type="AlphaFoldDB" id="A0A6I9QKI2"/>
<comment type="similarity">
    <text evidence="2 4">Belongs to the Ninja family.</text>
</comment>
<organism evidence="7 8">
    <name type="scientific">Elaeis guineensis var. tenera</name>
    <name type="common">Oil palm</name>
    <dbReference type="NCBI Taxonomy" id="51953"/>
    <lineage>
        <taxon>Eukaryota</taxon>
        <taxon>Viridiplantae</taxon>
        <taxon>Streptophyta</taxon>
        <taxon>Embryophyta</taxon>
        <taxon>Tracheophyta</taxon>
        <taxon>Spermatophyta</taxon>
        <taxon>Magnoliopsida</taxon>
        <taxon>Liliopsida</taxon>
        <taxon>Arecaceae</taxon>
        <taxon>Arecoideae</taxon>
        <taxon>Cocoseae</taxon>
        <taxon>Elaeidinae</taxon>
        <taxon>Elaeis</taxon>
    </lineage>
</organism>
<dbReference type="PANTHER" id="PTHR31413:SF31">
    <property type="entry name" value="NINJA-FAMILY PROTEIN AFP3"/>
    <property type="match status" value="1"/>
</dbReference>
<dbReference type="PANTHER" id="PTHR31413">
    <property type="entry name" value="AFP HOMOLOG 2"/>
    <property type="match status" value="1"/>
</dbReference>
<evidence type="ECO:0000256" key="2">
    <source>
        <dbReference type="ARBA" id="ARBA00006081"/>
    </source>
</evidence>
<evidence type="ECO:0000256" key="5">
    <source>
        <dbReference type="SAM" id="MobiDB-lite"/>
    </source>
</evidence>
<feature type="compositionally biased region" description="Basic and acidic residues" evidence="5">
    <location>
        <begin position="1"/>
        <end position="17"/>
    </location>
</feature>
<proteinExistence type="inferred from homology"/>
<protein>
    <recommendedName>
        <fullName evidence="4">Ninja-family protein</fullName>
    </recommendedName>
    <alternativeName>
        <fullName evidence="4">ABI-binding protein</fullName>
    </alternativeName>
</protein>
<evidence type="ECO:0000259" key="6">
    <source>
        <dbReference type="Pfam" id="PF16135"/>
    </source>
</evidence>
<feature type="compositionally biased region" description="Low complexity" evidence="5">
    <location>
        <begin position="21"/>
        <end position="32"/>
    </location>
</feature>
<dbReference type="GO" id="GO:0007165">
    <property type="term" value="P:signal transduction"/>
    <property type="evidence" value="ECO:0007669"/>
    <property type="project" value="InterPro"/>
</dbReference>
<dbReference type="InterPro" id="IPR031307">
    <property type="entry name" value="Ninja_fam"/>
</dbReference>
<dbReference type="OrthoDB" id="667358at2759"/>
<evidence type="ECO:0000313" key="7">
    <source>
        <dbReference type="Proteomes" id="UP000504607"/>
    </source>
</evidence>
<gene>
    <name evidence="8" type="primary">LOC105036973</name>
</gene>
<feature type="region of interest" description="Disordered" evidence="5">
    <location>
        <begin position="334"/>
        <end position="360"/>
    </location>
</feature>
<comment type="subcellular location">
    <subcellularLocation>
        <location evidence="1 4">Nucleus</location>
    </subcellularLocation>
</comment>
<keyword evidence="3 4" id="KW-0539">Nucleus</keyword>
<dbReference type="Proteomes" id="UP000504607">
    <property type="component" value="Unplaced"/>
</dbReference>
<feature type="compositionally biased region" description="Basic and acidic residues" evidence="5">
    <location>
        <begin position="65"/>
        <end position="78"/>
    </location>
</feature>
<evidence type="ECO:0000256" key="4">
    <source>
        <dbReference type="RuleBase" id="RU369029"/>
    </source>
</evidence>
<dbReference type="Pfam" id="PF16135">
    <property type="entry name" value="TDBD"/>
    <property type="match status" value="1"/>
</dbReference>